<keyword evidence="8" id="KW-1185">Reference proteome</keyword>
<feature type="domain" description="DUF4352" evidence="4">
    <location>
        <begin position="48"/>
        <end position="163"/>
    </location>
</feature>
<feature type="region of interest" description="Disordered" evidence="2">
    <location>
        <begin position="22"/>
        <end position="41"/>
    </location>
</feature>
<dbReference type="Proteomes" id="UP000254956">
    <property type="component" value="Unassembled WGS sequence"/>
</dbReference>
<dbReference type="InterPro" id="IPR029050">
    <property type="entry name" value="Immunoprotect_excell_Ig-like"/>
</dbReference>
<feature type="signal peptide" evidence="3">
    <location>
        <begin position="1"/>
        <end position="16"/>
    </location>
</feature>
<evidence type="ECO:0000313" key="6">
    <source>
        <dbReference type="EMBL" id="SUJ07887.1"/>
    </source>
</evidence>
<feature type="region of interest" description="Disordered" evidence="2">
    <location>
        <begin position="269"/>
        <end position="331"/>
    </location>
</feature>
<dbReference type="STRING" id="1212545.SARL_10036"/>
<name>A0A380BXJ7_9STAP</name>
<dbReference type="InterPro" id="IPR029051">
    <property type="entry name" value="DUF4352"/>
</dbReference>
<feature type="compositionally biased region" description="Basic and acidic residues" evidence="2">
    <location>
        <begin position="24"/>
        <end position="36"/>
    </location>
</feature>
<sequence length="331" mass="38217">MKKILCFMIVVVFVLAGCGTSGQESEKEEKSNEKSSSKAQATSKMKTFKIGQIVDADGVDVKVTKIEYVNDFDEYSAPENGKALKVHLKFKNNNEDQVLMDSTDFTMKVDNENYEQWFGTDDIHDGFSHQLNKGNTGSGYITYDVPDSEQYTLEMEASPKFDNVKAKWQIKKSDIKNEENSDSNQTNVSNEQSTNDDSVNEDVEESEEEASVEEESSDEITFTAEEYNDLVDEYNSLTDGEKMDHVNRDVIEIEYTQLEDRISALYDEQAEEDEKEYEEEMKQLEEEEKAEEERMEAEDKAFEEEMKREEAEYEAEMEKIDKELEEDLSEE</sequence>
<feature type="chain" id="PRO_5039443842" evidence="3">
    <location>
        <begin position="17"/>
        <end position="331"/>
    </location>
</feature>
<evidence type="ECO:0000313" key="8">
    <source>
        <dbReference type="Proteomes" id="UP000321598"/>
    </source>
</evidence>
<dbReference type="EMBL" id="BKAV01000016">
    <property type="protein sequence ID" value="GEQ00521.1"/>
    <property type="molecule type" value="Genomic_DNA"/>
</dbReference>
<proteinExistence type="predicted"/>
<feature type="compositionally biased region" description="Acidic residues" evidence="2">
    <location>
        <begin position="198"/>
        <end position="218"/>
    </location>
</feature>
<organism evidence="6 7">
    <name type="scientific">Staphylococcus arlettae</name>
    <dbReference type="NCBI Taxonomy" id="29378"/>
    <lineage>
        <taxon>Bacteria</taxon>
        <taxon>Bacillati</taxon>
        <taxon>Bacillota</taxon>
        <taxon>Bacilli</taxon>
        <taxon>Bacillales</taxon>
        <taxon>Staphylococcaceae</taxon>
        <taxon>Staphylococcus</taxon>
    </lineage>
</organism>
<dbReference type="EMBL" id="UGZE01000001">
    <property type="protein sequence ID" value="SUJ07887.1"/>
    <property type="molecule type" value="Genomic_DNA"/>
</dbReference>
<dbReference type="AlphaFoldDB" id="A0A380BXJ7"/>
<protein>
    <submittedName>
        <fullName evidence="6">RNA binding protein</fullName>
    </submittedName>
</protein>
<dbReference type="Proteomes" id="UP000321598">
    <property type="component" value="Unassembled WGS sequence"/>
</dbReference>
<dbReference type="PROSITE" id="PS51257">
    <property type="entry name" value="PROKAR_LIPOPROTEIN"/>
    <property type="match status" value="1"/>
</dbReference>
<evidence type="ECO:0000256" key="2">
    <source>
        <dbReference type="SAM" id="MobiDB-lite"/>
    </source>
</evidence>
<feature type="compositionally biased region" description="Polar residues" evidence="2">
    <location>
        <begin position="182"/>
        <end position="195"/>
    </location>
</feature>
<feature type="region of interest" description="Disordered" evidence="2">
    <location>
        <begin position="175"/>
        <end position="222"/>
    </location>
</feature>
<evidence type="ECO:0000313" key="7">
    <source>
        <dbReference type="Proteomes" id="UP000254956"/>
    </source>
</evidence>
<dbReference type="RefSeq" id="WP_002510716.1">
    <property type="nucleotide sequence ID" value="NZ_BKAV01000016.1"/>
</dbReference>
<reference evidence="6 7" key="1">
    <citation type="submission" date="2018-06" db="EMBL/GenBank/DDBJ databases">
        <authorList>
            <consortium name="Pathogen Informatics"/>
            <person name="Doyle S."/>
        </authorList>
    </citation>
    <scope>NUCLEOTIDE SEQUENCE [LARGE SCALE GENOMIC DNA]</scope>
    <source>
        <strain evidence="6 7">NCTC12413</strain>
    </source>
</reference>
<evidence type="ECO:0000259" key="4">
    <source>
        <dbReference type="Pfam" id="PF11611"/>
    </source>
</evidence>
<evidence type="ECO:0000256" key="1">
    <source>
        <dbReference type="ARBA" id="ARBA00022729"/>
    </source>
</evidence>
<gene>
    <name evidence="6" type="ORF">NCTC12413_00209</name>
    <name evidence="5" type="ORF">SAR03_15580</name>
</gene>
<feature type="compositionally biased region" description="Basic and acidic residues" evidence="2">
    <location>
        <begin position="297"/>
        <end position="322"/>
    </location>
</feature>
<reference evidence="5 8" key="2">
    <citation type="submission" date="2019-07" db="EMBL/GenBank/DDBJ databases">
        <title>Whole genome shotgun sequence of Staphylococcus arlettae NBRC 109765.</title>
        <authorList>
            <person name="Hosoyama A."/>
            <person name="Uohara A."/>
            <person name="Ohji S."/>
            <person name="Ichikawa N."/>
        </authorList>
    </citation>
    <scope>NUCLEOTIDE SEQUENCE [LARGE SCALE GENOMIC DNA]</scope>
    <source>
        <strain evidence="5 8">NBRC 109765</strain>
    </source>
</reference>
<accession>A0A380BXJ7</accession>
<keyword evidence="1 3" id="KW-0732">Signal</keyword>
<evidence type="ECO:0000313" key="5">
    <source>
        <dbReference type="EMBL" id="GEQ00521.1"/>
    </source>
</evidence>
<dbReference type="Gene3D" id="2.60.40.1240">
    <property type="match status" value="1"/>
</dbReference>
<feature type="compositionally biased region" description="Acidic residues" evidence="2">
    <location>
        <begin position="269"/>
        <end position="296"/>
    </location>
</feature>
<dbReference type="Pfam" id="PF11611">
    <property type="entry name" value="DUF4352"/>
    <property type="match status" value="1"/>
</dbReference>
<evidence type="ECO:0000256" key="3">
    <source>
        <dbReference type="SAM" id="SignalP"/>
    </source>
</evidence>